<dbReference type="Proteomes" id="UP000268669">
    <property type="component" value="Chromosome"/>
</dbReference>
<protein>
    <submittedName>
        <fullName evidence="1">Citrate synthase</fullName>
    </submittedName>
</protein>
<proteinExistence type="predicted"/>
<name>A0ABM7ANI7_YERPU</name>
<gene>
    <name evidence="1" type="ORF">EGX47_22985</name>
</gene>
<organism evidence="1 2">
    <name type="scientific">Yersinia pseudotuberculosis</name>
    <dbReference type="NCBI Taxonomy" id="633"/>
    <lineage>
        <taxon>Bacteria</taxon>
        <taxon>Pseudomonadati</taxon>
        <taxon>Pseudomonadota</taxon>
        <taxon>Gammaproteobacteria</taxon>
        <taxon>Enterobacterales</taxon>
        <taxon>Yersiniaceae</taxon>
        <taxon>Yersinia</taxon>
    </lineage>
</organism>
<dbReference type="EMBL" id="CP033713">
    <property type="protein sequence ID" value="AYW94369.1"/>
    <property type="molecule type" value="Genomic_DNA"/>
</dbReference>
<keyword evidence="2" id="KW-1185">Reference proteome</keyword>
<evidence type="ECO:0000313" key="2">
    <source>
        <dbReference type="Proteomes" id="UP000268669"/>
    </source>
</evidence>
<accession>A0ABM7ANI7</accession>
<evidence type="ECO:0000313" key="1">
    <source>
        <dbReference type="EMBL" id="AYW94369.1"/>
    </source>
</evidence>
<reference evidence="1" key="1">
    <citation type="submission" date="2018-11" db="EMBL/GenBank/DDBJ databases">
        <title>FDA dAtabase for Regulatory Grade micrObial Sequences (FDA-ARGOS): Supporting development and validation of Infectious Disease Dx tests.</title>
        <authorList>
            <person name="Bliska J."/>
            <person name="Cleland M.-M."/>
            <person name="Tallon L."/>
            <person name="Sadzewicz L."/>
            <person name="Zhao X."/>
            <person name="Vavikolanu K."/>
            <person name="Mehta A."/>
            <person name="Aluvathingal J."/>
            <person name="Nadendla S."/>
            <person name="Yan Y."/>
            <person name="Sichtig H."/>
        </authorList>
    </citation>
    <scope>NUCLEOTIDE SEQUENCE [LARGE SCALE GENOMIC DNA]</scope>
    <source>
        <strain evidence="1">FDAARGOS_581</strain>
    </source>
</reference>
<sequence length="80" mass="9244">MKELENGRFRFYGTMTPARTSGEMAGARLVREWDPKSGQTRTWYETVDHSGNIRSVAPKPVVNDKNHRIFDTNGNYQGRR</sequence>